<evidence type="ECO:0000313" key="1">
    <source>
        <dbReference type="EMBL" id="BCS88376.1"/>
    </source>
</evidence>
<evidence type="ECO:0000313" key="2">
    <source>
        <dbReference type="Proteomes" id="UP001053296"/>
    </source>
</evidence>
<organism evidence="1 2">
    <name type="scientific">Pseudodesulfovibrio sediminis</name>
    <dbReference type="NCBI Taxonomy" id="2810563"/>
    <lineage>
        <taxon>Bacteria</taxon>
        <taxon>Pseudomonadati</taxon>
        <taxon>Thermodesulfobacteriota</taxon>
        <taxon>Desulfovibrionia</taxon>
        <taxon>Desulfovibrionales</taxon>
        <taxon>Desulfovibrionaceae</taxon>
    </lineage>
</organism>
<reference evidence="1" key="1">
    <citation type="journal article" date="2022" name="Arch. Microbiol.">
        <title>Pseudodesulfovibrio sediminis sp. nov., a mesophilic and neutrophilic sulfate-reducing bacterium isolated from sediment of a brackish lake.</title>
        <authorList>
            <person name="Takahashi A."/>
            <person name="Kojima H."/>
            <person name="Watanabe M."/>
            <person name="Fukui M."/>
        </authorList>
    </citation>
    <scope>NUCLEOTIDE SEQUENCE</scope>
    <source>
        <strain evidence="1">SF6</strain>
    </source>
</reference>
<sequence length="56" mass="6533">MIFNAENRFDNRLFAKQQTLLMYHAGIFTIETPHGQRMLPYVISLKSYKLSPVCKA</sequence>
<dbReference type="Proteomes" id="UP001053296">
    <property type="component" value="Chromosome"/>
</dbReference>
<dbReference type="EMBL" id="AP024485">
    <property type="protein sequence ID" value="BCS88376.1"/>
    <property type="molecule type" value="Genomic_DNA"/>
</dbReference>
<proteinExistence type="predicted"/>
<gene>
    <name evidence="1" type="ORF">PSDVSF_16180</name>
</gene>
<accession>A0ABM7P6D5</accession>
<protein>
    <submittedName>
        <fullName evidence="1">Uncharacterized protein</fullName>
    </submittedName>
</protein>
<name>A0ABM7P6D5_9BACT</name>
<keyword evidence="2" id="KW-1185">Reference proteome</keyword>